<protein>
    <recommendedName>
        <fullName evidence="3">Cytochrome P450</fullName>
    </recommendedName>
</protein>
<dbReference type="GO" id="GO:0020037">
    <property type="term" value="F:heme binding"/>
    <property type="evidence" value="ECO:0007669"/>
    <property type="project" value="InterPro"/>
</dbReference>
<gene>
    <name evidence="1" type="ORF">LITE_LOCUS46806</name>
</gene>
<dbReference type="InterPro" id="IPR036396">
    <property type="entry name" value="Cyt_P450_sf"/>
</dbReference>
<dbReference type="Proteomes" id="UP001154282">
    <property type="component" value="Unassembled WGS sequence"/>
</dbReference>
<keyword evidence="2" id="KW-1185">Reference proteome</keyword>
<comment type="caution">
    <text evidence="1">The sequence shown here is derived from an EMBL/GenBank/DDBJ whole genome shotgun (WGS) entry which is preliminary data.</text>
</comment>
<dbReference type="AlphaFoldDB" id="A0AAV0R7A1"/>
<dbReference type="SUPFAM" id="SSF48264">
    <property type="entry name" value="Cytochrome P450"/>
    <property type="match status" value="1"/>
</dbReference>
<sequence>MCPGKEYARLEILVFMHNLVKRFKFEKLIPDEKIVVNPIAVPANGLPVRLFPHNA</sequence>
<dbReference type="Gene3D" id="1.10.630.10">
    <property type="entry name" value="Cytochrome P450"/>
    <property type="match status" value="1"/>
</dbReference>
<reference evidence="1" key="1">
    <citation type="submission" date="2022-08" db="EMBL/GenBank/DDBJ databases">
        <authorList>
            <person name="Gutierrez-Valencia J."/>
        </authorList>
    </citation>
    <scope>NUCLEOTIDE SEQUENCE</scope>
</reference>
<evidence type="ECO:0008006" key="3">
    <source>
        <dbReference type="Google" id="ProtNLM"/>
    </source>
</evidence>
<accession>A0AAV0R7A1</accession>
<evidence type="ECO:0000313" key="2">
    <source>
        <dbReference type="Proteomes" id="UP001154282"/>
    </source>
</evidence>
<proteinExistence type="predicted"/>
<dbReference type="GO" id="GO:0005506">
    <property type="term" value="F:iron ion binding"/>
    <property type="evidence" value="ECO:0007669"/>
    <property type="project" value="InterPro"/>
</dbReference>
<evidence type="ECO:0000313" key="1">
    <source>
        <dbReference type="EMBL" id="CAI0553339.1"/>
    </source>
</evidence>
<dbReference type="GO" id="GO:0016705">
    <property type="term" value="F:oxidoreductase activity, acting on paired donors, with incorporation or reduction of molecular oxygen"/>
    <property type="evidence" value="ECO:0007669"/>
    <property type="project" value="InterPro"/>
</dbReference>
<dbReference type="EMBL" id="CAMGYJ010000010">
    <property type="protein sequence ID" value="CAI0553339.1"/>
    <property type="molecule type" value="Genomic_DNA"/>
</dbReference>
<name>A0AAV0R7A1_9ROSI</name>
<dbReference type="GO" id="GO:0004497">
    <property type="term" value="F:monooxygenase activity"/>
    <property type="evidence" value="ECO:0007669"/>
    <property type="project" value="InterPro"/>
</dbReference>
<organism evidence="1 2">
    <name type="scientific">Linum tenue</name>
    <dbReference type="NCBI Taxonomy" id="586396"/>
    <lineage>
        <taxon>Eukaryota</taxon>
        <taxon>Viridiplantae</taxon>
        <taxon>Streptophyta</taxon>
        <taxon>Embryophyta</taxon>
        <taxon>Tracheophyta</taxon>
        <taxon>Spermatophyta</taxon>
        <taxon>Magnoliopsida</taxon>
        <taxon>eudicotyledons</taxon>
        <taxon>Gunneridae</taxon>
        <taxon>Pentapetalae</taxon>
        <taxon>rosids</taxon>
        <taxon>fabids</taxon>
        <taxon>Malpighiales</taxon>
        <taxon>Linaceae</taxon>
        <taxon>Linum</taxon>
    </lineage>
</organism>